<dbReference type="GO" id="GO:0004177">
    <property type="term" value="F:aminopeptidase activity"/>
    <property type="evidence" value="ECO:0007669"/>
    <property type="project" value="UniProtKB-KW"/>
</dbReference>
<dbReference type="RefSeq" id="XP_055869672.1">
    <property type="nucleotide sequence ID" value="XM_056013697.1"/>
</dbReference>
<keyword evidence="11" id="KW-0325">Glycoprotein</keyword>
<dbReference type="Proteomes" id="UP001165740">
    <property type="component" value="Chromosome 16"/>
</dbReference>
<gene>
    <name evidence="17" type="primary">LOC106078874</name>
</gene>
<dbReference type="Gene3D" id="2.140.10.30">
    <property type="entry name" value="Dipeptidylpeptidase IV, N-terminal domain"/>
    <property type="match status" value="1"/>
</dbReference>
<keyword evidence="8" id="KW-0735">Signal-anchor</keyword>
<keyword evidence="6" id="KW-0378">Hydrolase</keyword>
<dbReference type="GO" id="GO:0006508">
    <property type="term" value="P:proteolysis"/>
    <property type="evidence" value="ECO:0007669"/>
    <property type="project" value="UniProtKB-KW"/>
</dbReference>
<evidence type="ECO:0000256" key="8">
    <source>
        <dbReference type="ARBA" id="ARBA00022968"/>
    </source>
</evidence>
<dbReference type="InterPro" id="IPR001375">
    <property type="entry name" value="Peptidase_S9_cat"/>
</dbReference>
<comment type="subcellular location">
    <subcellularLocation>
        <location evidence="1">Cell projection</location>
        <location evidence="1">Invadopodium membrane</location>
        <topology evidence="1">Single-pass type II membrane protein</topology>
    </subcellularLocation>
    <subcellularLocation>
        <location evidence="2">Cell projection</location>
        <location evidence="2">Lamellipodium membrane</location>
        <topology evidence="2">Single-pass type II membrane protein</topology>
    </subcellularLocation>
</comment>
<protein>
    <submittedName>
        <fullName evidence="17">Dipeptidyl peptidase 4-like isoform X1</fullName>
    </submittedName>
</protein>
<feature type="domain" description="Dipeptidylpeptidase IV N-terminal" evidence="15">
    <location>
        <begin position="141"/>
        <end position="521"/>
    </location>
</feature>
<evidence type="ECO:0000256" key="6">
    <source>
        <dbReference type="ARBA" id="ARBA00022801"/>
    </source>
</evidence>
<evidence type="ECO:0000256" key="11">
    <source>
        <dbReference type="ARBA" id="ARBA00023180"/>
    </source>
</evidence>
<evidence type="ECO:0000256" key="13">
    <source>
        <dbReference type="SAM" id="Phobius"/>
    </source>
</evidence>
<evidence type="ECO:0000256" key="4">
    <source>
        <dbReference type="ARBA" id="ARBA00022670"/>
    </source>
</evidence>
<evidence type="ECO:0000256" key="2">
    <source>
        <dbReference type="ARBA" id="ARBA00004485"/>
    </source>
</evidence>
<keyword evidence="9 13" id="KW-1133">Transmembrane helix</keyword>
<dbReference type="GO" id="GO:0008239">
    <property type="term" value="F:dipeptidyl-peptidase activity"/>
    <property type="evidence" value="ECO:0007669"/>
    <property type="project" value="TreeGrafter"/>
</dbReference>
<feature type="compositionally biased region" description="Basic and acidic residues" evidence="12">
    <location>
        <begin position="1"/>
        <end position="13"/>
    </location>
</feature>
<evidence type="ECO:0000313" key="17">
    <source>
        <dbReference type="RefSeq" id="XP_055869672.1"/>
    </source>
</evidence>
<reference evidence="17" key="1">
    <citation type="submission" date="2025-08" db="UniProtKB">
        <authorList>
            <consortium name="RefSeq"/>
        </authorList>
    </citation>
    <scope>IDENTIFICATION</scope>
</reference>
<evidence type="ECO:0000256" key="5">
    <source>
        <dbReference type="ARBA" id="ARBA00022692"/>
    </source>
</evidence>
<organism evidence="16 17">
    <name type="scientific">Biomphalaria glabrata</name>
    <name type="common">Bloodfluke planorb</name>
    <name type="synonym">Freshwater snail</name>
    <dbReference type="NCBI Taxonomy" id="6526"/>
    <lineage>
        <taxon>Eukaryota</taxon>
        <taxon>Metazoa</taxon>
        <taxon>Spiralia</taxon>
        <taxon>Lophotrochozoa</taxon>
        <taxon>Mollusca</taxon>
        <taxon>Gastropoda</taxon>
        <taxon>Heterobranchia</taxon>
        <taxon>Euthyneura</taxon>
        <taxon>Panpulmonata</taxon>
        <taxon>Hygrophila</taxon>
        <taxon>Lymnaeoidea</taxon>
        <taxon>Planorbidae</taxon>
        <taxon>Biomphalaria</taxon>
    </lineage>
</organism>
<evidence type="ECO:0000256" key="1">
    <source>
        <dbReference type="ARBA" id="ARBA00004341"/>
    </source>
</evidence>
<dbReference type="OrthoDB" id="16520at2759"/>
<dbReference type="AlphaFoldDB" id="A0A9W2Z434"/>
<keyword evidence="10 13" id="KW-0472">Membrane</keyword>
<dbReference type="FunFam" id="3.40.50.1820:FF:000003">
    <property type="entry name" value="Dipeptidyl peptidase 4"/>
    <property type="match status" value="1"/>
</dbReference>
<feature type="region of interest" description="Disordered" evidence="12">
    <location>
        <begin position="1"/>
        <end position="20"/>
    </location>
</feature>
<keyword evidence="5 13" id="KW-0812">Transmembrane</keyword>
<dbReference type="GeneID" id="106078874"/>
<dbReference type="SUPFAM" id="SSF82171">
    <property type="entry name" value="DPP6 N-terminal domain-like"/>
    <property type="match status" value="1"/>
</dbReference>
<evidence type="ECO:0000256" key="9">
    <source>
        <dbReference type="ARBA" id="ARBA00022989"/>
    </source>
</evidence>
<keyword evidence="3" id="KW-0031">Aminopeptidase</keyword>
<proteinExistence type="predicted"/>
<dbReference type="Pfam" id="PF00930">
    <property type="entry name" value="DPPIV_N"/>
    <property type="match status" value="1"/>
</dbReference>
<feature type="transmembrane region" description="Helical" evidence="13">
    <location>
        <begin position="42"/>
        <end position="63"/>
    </location>
</feature>
<dbReference type="PANTHER" id="PTHR11731:SF200">
    <property type="entry name" value="DIPEPTIDYL PEPTIDASE 10, ISOFORM B"/>
    <property type="match status" value="1"/>
</dbReference>
<evidence type="ECO:0000313" key="16">
    <source>
        <dbReference type="Proteomes" id="UP001165740"/>
    </source>
</evidence>
<accession>A0A9W2Z434</accession>
<keyword evidence="7" id="KW-0720">Serine protease</keyword>
<dbReference type="SUPFAM" id="SSF53474">
    <property type="entry name" value="alpha/beta-Hydrolases"/>
    <property type="match status" value="1"/>
</dbReference>
<evidence type="ECO:0000259" key="14">
    <source>
        <dbReference type="Pfam" id="PF00326"/>
    </source>
</evidence>
<dbReference type="GO" id="GO:0031258">
    <property type="term" value="C:lamellipodium membrane"/>
    <property type="evidence" value="ECO:0007669"/>
    <property type="project" value="UniProtKB-SubCell"/>
</dbReference>
<dbReference type="PROSITE" id="PS00708">
    <property type="entry name" value="PRO_ENDOPEP_SER"/>
    <property type="match status" value="1"/>
</dbReference>
<dbReference type="Pfam" id="PF00326">
    <property type="entry name" value="Peptidase_S9"/>
    <property type="match status" value="1"/>
</dbReference>
<sequence>MSAVKDRRYTRMDMDEDTASRPLTDDHELVANTAQQRNWRGIAIALLVILIVCALIVTAVIIATPKKKTENLGEKFTFEDYIHLELRPQSIAPQWVSGSNLFIYATYENSIRMYNCSSNSSIEIMDNSTFKMSDPKEFFLSADRKYLLLKQKLVPKFRHSSFSEYSIYDLETRNNPVRLYGWHQPTLGQHDQMILPTIQYAMWSPTGSALVIVEDNDIFYKPSITSPLVNITNSGIKNRIYNGVPDWVYEEEILAQDNAIWWSPKSTYLLYATFNDTRVPFFHYTMYGELDQVYTSEEKVAYPKAGFPNPEVTLNIVQLSRPNNVYTLSPPQELIGKDHYFTTVKWASDNEVLITWMNRAQNYSVLSLCSARKGTCVRSLNVKSYTGWLDLNTFQYQAPVFNKEGTTYFFIEPSKQEEDEYYKHIMMVDIVKGEAQDQKTILTSGEWEVTKILGYDDNKKILYFMSPYTDARHMHFFGVNVKDKSIRSLTHNVDNQCQYNEVLMSDTFEYYIQECLGPGIPRYSLMSIDGHEVERLENNTEFATAIAKKAMPIIQYHQIELKTGDKIWGKLLLPPTWKAEEITMYPLVFWVYGGPGTQSVKEKYTIDWQTYLTSSKEVIYAMVDGRGTGGRGDNFMHSIYRNLGTFEVDDTIEAAKYFGSLPYVDEKRMAIWGWSYGGFVTAMVLGNKKNNFKCGISVAPVTDWQYYDSIYTERYMGMPSSDDNLVAYEHANVSKYAENFKNTEFMLVHGTADDNVHFQHSVQLMKVLTEHVIPFRFLLYGDKNHGLLGGNTRHHLYQSIEDFIFEVLYGVSDKPSDYSDEE</sequence>
<feature type="domain" description="Peptidase S9 prolyl oligopeptidase catalytic" evidence="14">
    <location>
        <begin position="606"/>
        <end position="808"/>
    </location>
</feature>
<evidence type="ECO:0000256" key="10">
    <source>
        <dbReference type="ARBA" id="ARBA00023136"/>
    </source>
</evidence>
<dbReference type="InterPro" id="IPR002471">
    <property type="entry name" value="Pept_S9_AS"/>
</dbReference>
<evidence type="ECO:0000256" key="3">
    <source>
        <dbReference type="ARBA" id="ARBA00022438"/>
    </source>
</evidence>
<keyword evidence="16" id="KW-1185">Reference proteome</keyword>
<dbReference type="OMA" id="FYLIHGT"/>
<dbReference type="PANTHER" id="PTHR11731">
    <property type="entry name" value="PROTEASE FAMILY S9B,C DIPEPTIDYL-PEPTIDASE IV-RELATED"/>
    <property type="match status" value="1"/>
</dbReference>
<dbReference type="InterPro" id="IPR029058">
    <property type="entry name" value="AB_hydrolase_fold"/>
</dbReference>
<evidence type="ECO:0000256" key="7">
    <source>
        <dbReference type="ARBA" id="ARBA00022825"/>
    </source>
</evidence>
<name>A0A9W2Z434_BIOGL</name>
<dbReference type="Gene3D" id="3.40.50.1820">
    <property type="entry name" value="alpha/beta hydrolase"/>
    <property type="match status" value="1"/>
</dbReference>
<keyword evidence="4" id="KW-0645">Protease</keyword>
<dbReference type="InterPro" id="IPR002469">
    <property type="entry name" value="Peptidase_S9B_N"/>
</dbReference>
<dbReference type="InterPro" id="IPR050278">
    <property type="entry name" value="Serine_Prot_S9B/DPPIV"/>
</dbReference>
<dbReference type="GO" id="GO:0004252">
    <property type="term" value="F:serine-type endopeptidase activity"/>
    <property type="evidence" value="ECO:0007669"/>
    <property type="project" value="InterPro"/>
</dbReference>
<evidence type="ECO:0000259" key="15">
    <source>
        <dbReference type="Pfam" id="PF00930"/>
    </source>
</evidence>
<evidence type="ECO:0000256" key="12">
    <source>
        <dbReference type="SAM" id="MobiDB-lite"/>
    </source>
</evidence>